<evidence type="ECO:0000256" key="1">
    <source>
        <dbReference type="ARBA" id="ARBA00004123"/>
    </source>
</evidence>
<dbReference type="EMBL" id="KE651167">
    <property type="protein sequence ID" value="EEB07893.1"/>
    <property type="molecule type" value="Genomic_DNA"/>
</dbReference>
<dbReference type="PANTHER" id="PTHR10285">
    <property type="entry name" value="URIDINE KINASE"/>
    <property type="match status" value="1"/>
</dbReference>
<evidence type="ECO:0000313" key="11">
    <source>
        <dbReference type="JaponicusDB" id="SJAG_03017"/>
    </source>
</evidence>
<keyword evidence="3" id="KW-0963">Cytoplasm</keyword>
<reference evidence="10 12" key="1">
    <citation type="journal article" date="2011" name="Science">
        <title>Comparative functional genomics of the fission yeasts.</title>
        <authorList>
            <person name="Rhind N."/>
            <person name="Chen Z."/>
            <person name="Yassour M."/>
            <person name="Thompson D.A."/>
            <person name="Haas B.J."/>
            <person name="Habib N."/>
            <person name="Wapinski I."/>
            <person name="Roy S."/>
            <person name="Lin M.F."/>
            <person name="Heiman D.I."/>
            <person name="Young S.K."/>
            <person name="Furuya K."/>
            <person name="Guo Y."/>
            <person name="Pidoux A."/>
            <person name="Chen H.M."/>
            <person name="Robbertse B."/>
            <person name="Goldberg J.M."/>
            <person name="Aoki K."/>
            <person name="Bayne E.H."/>
            <person name="Berlin A.M."/>
            <person name="Desjardins C.A."/>
            <person name="Dobbs E."/>
            <person name="Dukaj L."/>
            <person name="Fan L."/>
            <person name="FitzGerald M.G."/>
            <person name="French C."/>
            <person name="Gujja S."/>
            <person name="Hansen K."/>
            <person name="Keifenheim D."/>
            <person name="Levin J.Z."/>
            <person name="Mosher R.A."/>
            <person name="Mueller C.A."/>
            <person name="Pfiffner J."/>
            <person name="Priest M."/>
            <person name="Russ C."/>
            <person name="Smialowska A."/>
            <person name="Swoboda P."/>
            <person name="Sykes S.M."/>
            <person name="Vaughn M."/>
            <person name="Vengrova S."/>
            <person name="Yoder R."/>
            <person name="Zeng Q."/>
            <person name="Allshire R."/>
            <person name="Baulcombe D."/>
            <person name="Birren B.W."/>
            <person name="Brown W."/>
            <person name="Ekwall K."/>
            <person name="Kellis M."/>
            <person name="Leatherwood J."/>
            <person name="Levin H."/>
            <person name="Margalit H."/>
            <person name="Martienssen R."/>
            <person name="Nieduszynski C.A."/>
            <person name="Spatafora J.W."/>
            <person name="Friedman N."/>
            <person name="Dalgaard J.Z."/>
            <person name="Baumann P."/>
            <person name="Niki H."/>
            <person name="Regev A."/>
            <person name="Nusbaum C."/>
        </authorList>
    </citation>
    <scope>NUCLEOTIDE SEQUENCE [LARGE SCALE GENOMIC DNA]</scope>
    <source>
        <strain evidence="12">yFS275 / FY16936</strain>
    </source>
</reference>
<keyword evidence="12" id="KW-1185">Reference proteome</keyword>
<dbReference type="GO" id="GO:0005524">
    <property type="term" value="F:ATP binding"/>
    <property type="evidence" value="ECO:0007669"/>
    <property type="project" value="UniProtKB-KW"/>
</dbReference>
<evidence type="ECO:0000256" key="7">
    <source>
        <dbReference type="ARBA" id="ARBA00022840"/>
    </source>
</evidence>
<dbReference type="RefSeq" id="XP_002174186.1">
    <property type="nucleotide sequence ID" value="XM_002174150.2"/>
</dbReference>
<organism evidence="10 12">
    <name type="scientific">Schizosaccharomyces japonicus (strain yFS275 / FY16936)</name>
    <name type="common">Fission yeast</name>
    <dbReference type="NCBI Taxonomy" id="402676"/>
    <lineage>
        <taxon>Eukaryota</taxon>
        <taxon>Fungi</taxon>
        <taxon>Dikarya</taxon>
        <taxon>Ascomycota</taxon>
        <taxon>Taphrinomycotina</taxon>
        <taxon>Schizosaccharomycetes</taxon>
        <taxon>Schizosaccharomycetales</taxon>
        <taxon>Schizosaccharomycetaceae</taxon>
        <taxon>Schizosaccharomyces</taxon>
    </lineage>
</organism>
<dbReference type="JaponicusDB" id="SJAG_03017">
    <property type="gene designation" value="mug58"/>
</dbReference>
<evidence type="ECO:0000256" key="3">
    <source>
        <dbReference type="ARBA" id="ARBA00022490"/>
    </source>
</evidence>
<dbReference type="STRING" id="402676.B6K336"/>
<evidence type="ECO:0000313" key="10">
    <source>
        <dbReference type="EMBL" id="EEB07893.1"/>
    </source>
</evidence>
<dbReference type="OMA" id="FWRSLHP"/>
<sequence length="283" mass="32894">MNESGPDSQKVITSRVVEFVEAQRRNKHKPFFLGITGPQGSGKSTLTRNLKRALETELHLCVVGMSIDDFYLTHERQEALAAKHRDNPLIQHRGLPGTHDIALMHSILSQLSNRTTAQIGIPTYDKSRFGGYGDRYEEDKWQYVYPDKVDVVLFEGWMVGFEQVAPWLLSARIQTTRWRHLERSIEWLNEQLGLYVPIFKCVDAIVQLKAQDINYVYSWRLQQEHELIQKTHHGMTDEQVKQFIDNYMPMYDMYLDQLSDQVHTATNGLEIILDENRHPVAIL</sequence>
<keyword evidence="6 10" id="KW-0418">Kinase</keyword>
<comment type="similarity">
    <text evidence="9">Belongs to the GLYK kinase family.</text>
</comment>
<dbReference type="InterPro" id="IPR027417">
    <property type="entry name" value="P-loop_NTPase"/>
</dbReference>
<dbReference type="GO" id="GO:0016301">
    <property type="term" value="F:kinase activity"/>
    <property type="evidence" value="ECO:0007669"/>
    <property type="project" value="UniProtKB-KW"/>
</dbReference>
<keyword evidence="8" id="KW-0539">Nucleus</keyword>
<keyword evidence="7" id="KW-0067">ATP-binding</keyword>
<dbReference type="eggNOG" id="KOG2878">
    <property type="taxonomic scope" value="Eukaryota"/>
</dbReference>
<dbReference type="AlphaFoldDB" id="B6K336"/>
<dbReference type="OrthoDB" id="347435at2759"/>
<dbReference type="Gene3D" id="3.40.50.300">
    <property type="entry name" value="P-loop containing nucleotide triphosphate hydrolases"/>
    <property type="match status" value="1"/>
</dbReference>
<evidence type="ECO:0000256" key="5">
    <source>
        <dbReference type="ARBA" id="ARBA00022741"/>
    </source>
</evidence>
<protein>
    <submittedName>
        <fullName evidence="10">Glycerate kinase</fullName>
    </submittedName>
</protein>
<dbReference type="FunFam" id="3.40.50.300:FF:001691">
    <property type="entry name" value="Probable ATP-dependent kinase TDA10"/>
    <property type="match status" value="1"/>
</dbReference>
<accession>B6K336</accession>
<evidence type="ECO:0000256" key="8">
    <source>
        <dbReference type="ARBA" id="ARBA00023242"/>
    </source>
</evidence>
<keyword evidence="5" id="KW-0547">Nucleotide-binding</keyword>
<evidence type="ECO:0000256" key="6">
    <source>
        <dbReference type="ARBA" id="ARBA00022777"/>
    </source>
</evidence>
<keyword evidence="4" id="KW-0808">Transferase</keyword>
<dbReference type="SUPFAM" id="SSF52540">
    <property type="entry name" value="P-loop containing nucleoside triphosphate hydrolases"/>
    <property type="match status" value="1"/>
</dbReference>
<gene>
    <name evidence="11" type="primary">mug58</name>
    <name evidence="10" type="ORF">SJAG_03017</name>
</gene>
<comment type="subcellular location">
    <subcellularLocation>
        <location evidence="2">Cytoplasm</location>
    </subcellularLocation>
    <subcellularLocation>
        <location evidence="1">Nucleus</location>
    </subcellularLocation>
</comment>
<evidence type="ECO:0000256" key="9">
    <source>
        <dbReference type="ARBA" id="ARBA00061312"/>
    </source>
</evidence>
<dbReference type="GO" id="GO:0005737">
    <property type="term" value="C:cytoplasm"/>
    <property type="evidence" value="ECO:0007669"/>
    <property type="project" value="UniProtKB-SubCell"/>
</dbReference>
<dbReference type="VEuPathDB" id="FungiDB:SJAG_03017"/>
<evidence type="ECO:0000256" key="2">
    <source>
        <dbReference type="ARBA" id="ARBA00004496"/>
    </source>
</evidence>
<evidence type="ECO:0000313" key="12">
    <source>
        <dbReference type="Proteomes" id="UP000001744"/>
    </source>
</evidence>
<dbReference type="GeneID" id="7048934"/>
<proteinExistence type="inferred from homology"/>
<evidence type="ECO:0000256" key="4">
    <source>
        <dbReference type="ARBA" id="ARBA00022679"/>
    </source>
</evidence>
<dbReference type="HOGENOM" id="CLU_056986_0_0_1"/>
<name>B6K336_SCHJY</name>
<dbReference type="Proteomes" id="UP000001744">
    <property type="component" value="Unassembled WGS sequence"/>
</dbReference>
<dbReference type="GO" id="GO:0005634">
    <property type="term" value="C:nucleus"/>
    <property type="evidence" value="ECO:0007669"/>
    <property type="project" value="UniProtKB-SubCell"/>
</dbReference>